<evidence type="ECO:0000313" key="3">
    <source>
        <dbReference type="Proteomes" id="UP000747542"/>
    </source>
</evidence>
<dbReference type="CDD" id="cd00096">
    <property type="entry name" value="Ig"/>
    <property type="match status" value="1"/>
</dbReference>
<reference evidence="2" key="1">
    <citation type="journal article" date="2021" name="Sci. Adv.">
        <title>The American lobster genome reveals insights on longevity, neural, and immune adaptations.</title>
        <authorList>
            <person name="Polinski J.M."/>
            <person name="Zimin A.V."/>
            <person name="Clark K.F."/>
            <person name="Kohn A.B."/>
            <person name="Sadowski N."/>
            <person name="Timp W."/>
            <person name="Ptitsyn A."/>
            <person name="Khanna P."/>
            <person name="Romanova D.Y."/>
            <person name="Williams P."/>
            <person name="Greenwood S.J."/>
            <person name="Moroz L.L."/>
            <person name="Walt D.R."/>
            <person name="Bodnar A.G."/>
        </authorList>
    </citation>
    <scope>NUCLEOTIDE SEQUENCE</scope>
    <source>
        <strain evidence="2">GMGI-L3</strain>
    </source>
</reference>
<sequence>MSLVVQRVTRGHGGDYTCEASNIKDTSSSPPLHLDVKYAPVCARQERVQHSVAKLENAEISCRVHANPANVTFRWTFNNTAEAIDVPDGRFVVAGTESRVNYTPMNELDYGTLLCWANNTIGLQQHPCVFHIVAAGELSLSL</sequence>
<keyword evidence="3" id="KW-1185">Reference proteome</keyword>
<dbReference type="InterPro" id="IPR036179">
    <property type="entry name" value="Ig-like_dom_sf"/>
</dbReference>
<dbReference type="InterPro" id="IPR013783">
    <property type="entry name" value="Ig-like_fold"/>
</dbReference>
<dbReference type="InterPro" id="IPR007110">
    <property type="entry name" value="Ig-like_dom"/>
</dbReference>
<organism evidence="2 3">
    <name type="scientific">Homarus americanus</name>
    <name type="common">American lobster</name>
    <dbReference type="NCBI Taxonomy" id="6706"/>
    <lineage>
        <taxon>Eukaryota</taxon>
        <taxon>Metazoa</taxon>
        <taxon>Ecdysozoa</taxon>
        <taxon>Arthropoda</taxon>
        <taxon>Crustacea</taxon>
        <taxon>Multicrustacea</taxon>
        <taxon>Malacostraca</taxon>
        <taxon>Eumalacostraca</taxon>
        <taxon>Eucarida</taxon>
        <taxon>Decapoda</taxon>
        <taxon>Pleocyemata</taxon>
        <taxon>Astacidea</taxon>
        <taxon>Nephropoidea</taxon>
        <taxon>Nephropidae</taxon>
        <taxon>Homarus</taxon>
    </lineage>
</organism>
<proteinExistence type="predicted"/>
<gene>
    <name evidence="2" type="primary">Syg1-L</name>
    <name evidence="2" type="ORF">Hamer_G026863</name>
</gene>
<dbReference type="PANTHER" id="PTHR23278:SF19">
    <property type="entry name" value="OBSCURIN"/>
    <property type="match status" value="1"/>
</dbReference>
<evidence type="ECO:0000313" key="2">
    <source>
        <dbReference type="EMBL" id="KAG7162885.1"/>
    </source>
</evidence>
<accession>A0A8J5JRI1</accession>
<feature type="domain" description="Ig-like" evidence="1">
    <location>
        <begin position="40"/>
        <end position="119"/>
    </location>
</feature>
<dbReference type="PROSITE" id="PS50835">
    <property type="entry name" value="IG_LIKE"/>
    <property type="match status" value="1"/>
</dbReference>
<dbReference type="AlphaFoldDB" id="A0A8J5JRI1"/>
<name>A0A8J5JRI1_HOMAM</name>
<protein>
    <submittedName>
        <fullName evidence="2">Synaptogenesis protein syg-1-like</fullName>
    </submittedName>
</protein>
<dbReference type="PANTHER" id="PTHR23278">
    <property type="entry name" value="SIDESTEP PROTEIN"/>
    <property type="match status" value="1"/>
</dbReference>
<dbReference type="Proteomes" id="UP000747542">
    <property type="component" value="Unassembled WGS sequence"/>
</dbReference>
<comment type="caution">
    <text evidence="2">The sequence shown here is derived from an EMBL/GenBank/DDBJ whole genome shotgun (WGS) entry which is preliminary data.</text>
</comment>
<feature type="non-terminal residue" evidence="2">
    <location>
        <position position="1"/>
    </location>
</feature>
<evidence type="ECO:0000259" key="1">
    <source>
        <dbReference type="PROSITE" id="PS50835"/>
    </source>
</evidence>
<dbReference type="EMBL" id="JAHLQT010026771">
    <property type="protein sequence ID" value="KAG7162885.1"/>
    <property type="molecule type" value="Genomic_DNA"/>
</dbReference>
<dbReference type="SUPFAM" id="SSF48726">
    <property type="entry name" value="Immunoglobulin"/>
    <property type="match status" value="2"/>
</dbReference>
<dbReference type="Gene3D" id="2.60.40.10">
    <property type="entry name" value="Immunoglobulins"/>
    <property type="match status" value="2"/>
</dbReference>